<feature type="transmembrane region" description="Helical" evidence="1">
    <location>
        <begin position="335"/>
        <end position="354"/>
    </location>
</feature>
<evidence type="ECO:0000313" key="3">
    <source>
        <dbReference type="Proteomes" id="UP000886803"/>
    </source>
</evidence>
<comment type="caution">
    <text evidence="2">The sequence shown here is derived from an EMBL/GenBank/DDBJ whole genome shotgun (WGS) entry which is preliminary data.</text>
</comment>
<feature type="transmembrane region" description="Helical" evidence="1">
    <location>
        <begin position="262"/>
        <end position="282"/>
    </location>
</feature>
<keyword evidence="1" id="KW-0472">Membrane</keyword>
<feature type="transmembrane region" description="Helical" evidence="1">
    <location>
        <begin position="131"/>
        <end position="149"/>
    </location>
</feature>
<dbReference type="AlphaFoldDB" id="A0A9D2M635"/>
<organism evidence="2 3">
    <name type="scientific">Candidatus Gemmiger avicola</name>
    <dbReference type="NCBI Taxonomy" id="2838605"/>
    <lineage>
        <taxon>Bacteria</taxon>
        <taxon>Bacillati</taxon>
        <taxon>Bacillota</taxon>
        <taxon>Clostridia</taxon>
        <taxon>Eubacteriales</taxon>
        <taxon>Gemmiger</taxon>
    </lineage>
</organism>
<protein>
    <submittedName>
        <fullName evidence="2">Uncharacterized protein</fullName>
    </submittedName>
</protein>
<evidence type="ECO:0000256" key="1">
    <source>
        <dbReference type="SAM" id="Phobius"/>
    </source>
</evidence>
<reference evidence="2" key="2">
    <citation type="submission" date="2021-04" db="EMBL/GenBank/DDBJ databases">
        <authorList>
            <person name="Gilroy R."/>
        </authorList>
    </citation>
    <scope>NUCLEOTIDE SEQUENCE</scope>
    <source>
        <strain evidence="2">ChiBcec8-13705</strain>
    </source>
</reference>
<dbReference type="EMBL" id="DWYG01000108">
    <property type="protein sequence ID" value="HJB42131.1"/>
    <property type="molecule type" value="Genomic_DNA"/>
</dbReference>
<reference evidence="2" key="1">
    <citation type="journal article" date="2021" name="PeerJ">
        <title>Extensive microbial diversity within the chicken gut microbiome revealed by metagenomics and culture.</title>
        <authorList>
            <person name="Gilroy R."/>
            <person name="Ravi A."/>
            <person name="Getino M."/>
            <person name="Pursley I."/>
            <person name="Horton D.L."/>
            <person name="Alikhan N.F."/>
            <person name="Baker D."/>
            <person name="Gharbi K."/>
            <person name="Hall N."/>
            <person name="Watson M."/>
            <person name="Adriaenssens E.M."/>
            <person name="Foster-Nyarko E."/>
            <person name="Jarju S."/>
            <person name="Secka A."/>
            <person name="Antonio M."/>
            <person name="Oren A."/>
            <person name="Chaudhuri R.R."/>
            <person name="La Ragione R."/>
            <person name="Hildebrand F."/>
            <person name="Pallen M.J."/>
        </authorList>
    </citation>
    <scope>NUCLEOTIDE SEQUENCE</scope>
    <source>
        <strain evidence="2">ChiBcec8-13705</strain>
    </source>
</reference>
<gene>
    <name evidence="2" type="ORF">H9945_06495</name>
</gene>
<feature type="transmembrane region" description="Helical" evidence="1">
    <location>
        <begin position="406"/>
        <end position="426"/>
    </location>
</feature>
<feature type="transmembrane region" description="Helical" evidence="1">
    <location>
        <begin position="229"/>
        <end position="250"/>
    </location>
</feature>
<feature type="transmembrane region" description="Helical" evidence="1">
    <location>
        <begin position="12"/>
        <end position="33"/>
    </location>
</feature>
<evidence type="ECO:0000313" key="2">
    <source>
        <dbReference type="EMBL" id="HJB42131.1"/>
    </source>
</evidence>
<keyword evidence="1" id="KW-0812">Transmembrane</keyword>
<dbReference type="Proteomes" id="UP000886803">
    <property type="component" value="Unassembled WGS sequence"/>
</dbReference>
<name>A0A9D2M635_9FIRM</name>
<accession>A0A9D2M635</accession>
<proteinExistence type="predicted"/>
<keyword evidence="1" id="KW-1133">Transmembrane helix</keyword>
<feature type="transmembrane region" description="Helical" evidence="1">
    <location>
        <begin position="180"/>
        <end position="202"/>
    </location>
</feature>
<sequence>MTSFPLSRLPAPLRGLLAAVLALALSAVLTFGLHNQDTYLTGFWDDYSQALVFARMLQMQQDQQSPGGFLGTYTEEFGDTQNRYLYRENTPVEPEDYHAYTHQTGLQGWALGILNKVFSIWQDSGEARERMLYATNSILFYAAALALAWAAGRAFGAPAGVGWALAAVLAPWVQRGMKDLYWCLWTWLLPMLAGALLCAVTRRRGRTPWYCYALCFAAPMLRCMCGFEFISTFLILGEIPLFACWAAALAEGKGAAAWFRRMFFAGVAAVAGVAAAFGVWLVQGYLYFGSWGESFANALAPALFHTGGEEISAFAVAWRYLSSAEPVLQLGPVSLAPGALLGIGAAALAAAFGVCIARHRRPPARLWAVASVWVLSALAPLSWMLLAKVHCDIHTHLVPMLWNFALAPATCLVVAALAGWGIRYVWGKVKRVKP</sequence>
<feature type="transmembrane region" description="Helical" evidence="1">
    <location>
        <begin position="366"/>
        <end position="386"/>
    </location>
</feature>
<feature type="transmembrane region" description="Helical" evidence="1">
    <location>
        <begin position="155"/>
        <end position="173"/>
    </location>
</feature>